<accession>A0A9P8VHN5</accession>
<dbReference type="InterPro" id="IPR001138">
    <property type="entry name" value="Zn2Cys6_DnaBD"/>
</dbReference>
<dbReference type="InterPro" id="IPR051615">
    <property type="entry name" value="Transcr_Regulatory_Elem"/>
</dbReference>
<reference evidence="10" key="1">
    <citation type="journal article" date="2021" name="Nat. Commun.">
        <title>Genetic determinants of endophytism in the Arabidopsis root mycobiome.</title>
        <authorList>
            <person name="Mesny F."/>
            <person name="Miyauchi S."/>
            <person name="Thiergart T."/>
            <person name="Pickel B."/>
            <person name="Atanasova L."/>
            <person name="Karlsson M."/>
            <person name="Huettel B."/>
            <person name="Barry K.W."/>
            <person name="Haridas S."/>
            <person name="Chen C."/>
            <person name="Bauer D."/>
            <person name="Andreopoulos W."/>
            <person name="Pangilinan J."/>
            <person name="LaButti K."/>
            <person name="Riley R."/>
            <person name="Lipzen A."/>
            <person name="Clum A."/>
            <person name="Drula E."/>
            <person name="Henrissat B."/>
            <person name="Kohler A."/>
            <person name="Grigoriev I.V."/>
            <person name="Martin F.M."/>
            <person name="Hacquard S."/>
        </authorList>
    </citation>
    <scope>NUCLEOTIDE SEQUENCE</scope>
    <source>
        <strain evidence="10">MPI-SDFR-AT-0117</strain>
    </source>
</reference>
<dbReference type="InterPro" id="IPR036864">
    <property type="entry name" value="Zn2-C6_fun-type_DNA-bd_sf"/>
</dbReference>
<evidence type="ECO:0000256" key="4">
    <source>
        <dbReference type="ARBA" id="ARBA00023015"/>
    </source>
</evidence>
<evidence type="ECO:0000256" key="6">
    <source>
        <dbReference type="ARBA" id="ARBA00023163"/>
    </source>
</evidence>
<sequence length="775" mass="84277">MPGSDPSPDSDLAGEHDAVSNQQPTTEAAGPRIKCDGKQPCYNCSSRNQDCEVTQTNDNASASRNYAASFEVRCQQMAALCERLETLTGQLANSIDALSTYNSSAPAAGSVVDDAHADLMQAAHVLRSMPELRRHVPPEDAQVHLTTHPVVAVRNTGLLSDLENDEQDSASDILEQEFPAPNEQDTGGVGALVRDSYGDLRFVGGSSNHMLIEAAHSASPNTTGPSPLFTDPGGSSTAREDREQVDIPIFVRGKTWPQLPFLPRPDQLPKPPQYVADLLTRLFFDQLHYTFPVLFKPRFMQGYRRMYGRTTAAGAEADDRRFLMVFFAVCACASSLLPPTTDPGFPGLEYYERALLLYYASTGEASLERVQCLSLLSMCAAGWNTPTQSWTLAGQAVRAAQDIGLHLHSRLILSSQSATRHFSRSGPLEQQISRRVWWCVYILDRTTSLCLGRPTAAHDDDCDWEMPIDLSDEVLERYFSSTGGRPPSSHSPSTTGFLAFARLCCIAGRIQQLGSARRLRDLTSAVPGRPERFLARVSAYDGALQRWLDSLPDSIRFSANTVTAENNGSGGEDLVMCVVSFIVHAGSLLNLHRFLVGQSGPDPSASIAQCKSAAKSCINAAEMVRDLVPPSHYLAICVHYLTLSGVVLLRLPPENTQADVIADVERCAGFLKHLEQRWSGAARSRAIVEKLLADYRDAAASGRSGSHRVGFPQGALSGQNLASSGKRTFTVFDEQTPSLELGGDVFDLNMNSMLGFELFQFDGAEPGLLGPWGRS</sequence>
<keyword evidence="5" id="KW-0238">DNA-binding</keyword>
<dbReference type="GO" id="GO:0006351">
    <property type="term" value="P:DNA-templated transcription"/>
    <property type="evidence" value="ECO:0007669"/>
    <property type="project" value="InterPro"/>
</dbReference>
<feature type="domain" description="Xylanolytic transcriptional activator regulatory" evidence="9">
    <location>
        <begin position="389"/>
        <end position="473"/>
    </location>
</feature>
<proteinExistence type="predicted"/>
<evidence type="ECO:0000256" key="8">
    <source>
        <dbReference type="SAM" id="MobiDB-lite"/>
    </source>
</evidence>
<keyword evidence="6" id="KW-0804">Transcription</keyword>
<keyword evidence="7" id="KW-0539">Nucleus</keyword>
<organism evidence="10 11">
    <name type="scientific">Plectosphaerella plurivora</name>
    <dbReference type="NCBI Taxonomy" id="936078"/>
    <lineage>
        <taxon>Eukaryota</taxon>
        <taxon>Fungi</taxon>
        <taxon>Dikarya</taxon>
        <taxon>Ascomycota</taxon>
        <taxon>Pezizomycotina</taxon>
        <taxon>Sordariomycetes</taxon>
        <taxon>Hypocreomycetidae</taxon>
        <taxon>Glomerellales</taxon>
        <taxon>Plectosphaerellaceae</taxon>
        <taxon>Plectosphaerella</taxon>
    </lineage>
</organism>
<evidence type="ECO:0000256" key="3">
    <source>
        <dbReference type="ARBA" id="ARBA00022833"/>
    </source>
</evidence>
<evidence type="ECO:0000313" key="11">
    <source>
        <dbReference type="Proteomes" id="UP000770015"/>
    </source>
</evidence>
<dbReference type="CDD" id="cd00067">
    <property type="entry name" value="GAL4"/>
    <property type="match status" value="1"/>
</dbReference>
<protein>
    <submittedName>
        <fullName evidence="10">Fungal-specific transcription factor domain-containing protein</fullName>
    </submittedName>
</protein>
<name>A0A9P8VHN5_9PEZI</name>
<keyword evidence="4" id="KW-0805">Transcription regulation</keyword>
<dbReference type="PANTHER" id="PTHR31313:SF81">
    <property type="entry name" value="TY1 ENHANCER ACTIVATOR"/>
    <property type="match status" value="1"/>
</dbReference>
<evidence type="ECO:0000256" key="1">
    <source>
        <dbReference type="ARBA" id="ARBA00004123"/>
    </source>
</evidence>
<feature type="region of interest" description="Disordered" evidence="8">
    <location>
        <begin position="217"/>
        <end position="240"/>
    </location>
</feature>
<dbReference type="PANTHER" id="PTHR31313">
    <property type="entry name" value="TY1 ENHANCER ACTIVATOR"/>
    <property type="match status" value="1"/>
</dbReference>
<comment type="subcellular location">
    <subcellularLocation>
        <location evidence="1">Nucleus</location>
    </subcellularLocation>
</comment>
<evidence type="ECO:0000259" key="9">
    <source>
        <dbReference type="SMART" id="SM00906"/>
    </source>
</evidence>
<evidence type="ECO:0000256" key="2">
    <source>
        <dbReference type="ARBA" id="ARBA00022723"/>
    </source>
</evidence>
<dbReference type="GO" id="GO:0005634">
    <property type="term" value="C:nucleus"/>
    <property type="evidence" value="ECO:0007669"/>
    <property type="project" value="UniProtKB-SubCell"/>
</dbReference>
<dbReference type="InterPro" id="IPR007219">
    <property type="entry name" value="XnlR_reg_dom"/>
</dbReference>
<keyword evidence="3" id="KW-0862">Zinc</keyword>
<dbReference type="AlphaFoldDB" id="A0A9P8VHN5"/>
<comment type="caution">
    <text evidence="10">The sequence shown here is derived from an EMBL/GenBank/DDBJ whole genome shotgun (WGS) entry which is preliminary data.</text>
</comment>
<dbReference type="SMART" id="SM00906">
    <property type="entry name" value="Fungal_trans"/>
    <property type="match status" value="1"/>
</dbReference>
<dbReference type="CDD" id="cd12148">
    <property type="entry name" value="fungal_TF_MHR"/>
    <property type="match status" value="1"/>
</dbReference>
<dbReference type="Gene3D" id="4.10.240.10">
    <property type="entry name" value="Zn(2)-C6 fungal-type DNA-binding domain"/>
    <property type="match status" value="1"/>
</dbReference>
<evidence type="ECO:0000313" key="10">
    <source>
        <dbReference type="EMBL" id="KAH6691479.1"/>
    </source>
</evidence>
<dbReference type="OrthoDB" id="6486656at2759"/>
<dbReference type="Proteomes" id="UP000770015">
    <property type="component" value="Unassembled WGS sequence"/>
</dbReference>
<feature type="region of interest" description="Disordered" evidence="8">
    <location>
        <begin position="1"/>
        <end position="34"/>
    </location>
</feature>
<evidence type="ECO:0000256" key="5">
    <source>
        <dbReference type="ARBA" id="ARBA00023125"/>
    </source>
</evidence>
<dbReference type="EMBL" id="JAGSXJ010000005">
    <property type="protein sequence ID" value="KAH6691479.1"/>
    <property type="molecule type" value="Genomic_DNA"/>
</dbReference>
<dbReference type="GO" id="GO:0000981">
    <property type="term" value="F:DNA-binding transcription factor activity, RNA polymerase II-specific"/>
    <property type="evidence" value="ECO:0007669"/>
    <property type="project" value="InterPro"/>
</dbReference>
<gene>
    <name evidence="10" type="ORF">F5X68DRAFT_259526</name>
</gene>
<dbReference type="GO" id="GO:0008270">
    <property type="term" value="F:zinc ion binding"/>
    <property type="evidence" value="ECO:0007669"/>
    <property type="project" value="InterPro"/>
</dbReference>
<dbReference type="GO" id="GO:0003677">
    <property type="term" value="F:DNA binding"/>
    <property type="evidence" value="ECO:0007669"/>
    <property type="project" value="UniProtKB-KW"/>
</dbReference>
<keyword evidence="2" id="KW-0479">Metal-binding</keyword>
<keyword evidence="11" id="KW-1185">Reference proteome</keyword>
<dbReference type="Pfam" id="PF04082">
    <property type="entry name" value="Fungal_trans"/>
    <property type="match status" value="1"/>
</dbReference>
<evidence type="ECO:0000256" key="7">
    <source>
        <dbReference type="ARBA" id="ARBA00023242"/>
    </source>
</evidence>